<sequence length="256" mass="30101">MNAELHAALSLNICHYIAPFFSRNDRDLCFLTTNSLTLNIEPSYVSCLDLSDFTWYSRNASADEISGFPRDEYQQTPILVDCFICQNGNQQVGLVARYRTPPNHWRWQICSILQWIQTRFVRLFFLSVELQAETLGTIILYITTFLYYIRDRLVLRPYARLGILNLRSWKWIDYSYMLKDIHYVDQLTDLASENGQIVSFISQTWAENECEQSIRLGKSPASMMSLLAIADFELRRQGSFELCKFRRQFLKHLRNT</sequence>
<dbReference type="InParanoid" id="A0A1S0TMH4"/>
<dbReference type="KEGG" id="loa:LOAG_12354"/>
<dbReference type="EMBL" id="JH712447">
    <property type="protein sequence ID" value="EFO16155.1"/>
    <property type="molecule type" value="Genomic_DNA"/>
</dbReference>
<evidence type="ECO:0000313" key="1">
    <source>
        <dbReference type="EMBL" id="EFO16155.1"/>
    </source>
</evidence>
<dbReference type="RefSeq" id="XP_003147915.1">
    <property type="nucleotide sequence ID" value="XM_003147867.1"/>
</dbReference>
<protein>
    <submittedName>
        <fullName evidence="1">Uncharacterized protein</fullName>
    </submittedName>
</protein>
<dbReference type="OMA" id="ICSILQW"/>
<proteinExistence type="predicted"/>
<organism evidence="1">
    <name type="scientific">Loa loa</name>
    <name type="common">Eye worm</name>
    <name type="synonym">Filaria loa</name>
    <dbReference type="NCBI Taxonomy" id="7209"/>
    <lineage>
        <taxon>Eukaryota</taxon>
        <taxon>Metazoa</taxon>
        <taxon>Ecdysozoa</taxon>
        <taxon>Nematoda</taxon>
        <taxon>Chromadorea</taxon>
        <taxon>Rhabditida</taxon>
        <taxon>Spirurina</taxon>
        <taxon>Spiruromorpha</taxon>
        <taxon>Filarioidea</taxon>
        <taxon>Onchocercidae</taxon>
        <taxon>Loa</taxon>
    </lineage>
</organism>
<reference evidence="1" key="1">
    <citation type="submission" date="2012-04" db="EMBL/GenBank/DDBJ databases">
        <title>The Genome Sequence of Loa loa.</title>
        <authorList>
            <consortium name="The Broad Institute Genome Sequencing Platform"/>
            <consortium name="Broad Institute Genome Sequencing Center for Infectious Disease"/>
            <person name="Nutman T.B."/>
            <person name="Fink D.L."/>
            <person name="Russ C."/>
            <person name="Young S."/>
            <person name="Zeng Q."/>
            <person name="Gargeya S."/>
            <person name="Alvarado L."/>
            <person name="Berlin A."/>
            <person name="Chapman S.B."/>
            <person name="Chen Z."/>
            <person name="Freedman E."/>
            <person name="Gellesch M."/>
            <person name="Goldberg J."/>
            <person name="Griggs A."/>
            <person name="Gujja S."/>
            <person name="Heilman E.R."/>
            <person name="Heiman D."/>
            <person name="Howarth C."/>
            <person name="Mehta T."/>
            <person name="Neiman D."/>
            <person name="Pearson M."/>
            <person name="Roberts A."/>
            <person name="Saif S."/>
            <person name="Shea T."/>
            <person name="Shenoy N."/>
            <person name="Sisk P."/>
            <person name="Stolte C."/>
            <person name="Sykes S."/>
            <person name="White J."/>
            <person name="Yandava C."/>
            <person name="Haas B."/>
            <person name="Henn M.R."/>
            <person name="Nusbaum C."/>
            <person name="Birren B."/>
        </authorList>
    </citation>
    <scope>NUCLEOTIDE SEQUENCE [LARGE SCALE GENOMIC DNA]</scope>
</reference>
<dbReference type="AlphaFoldDB" id="A0A1S0TMH4"/>
<gene>
    <name evidence="1" type="ORF">LOAG_12354</name>
</gene>
<dbReference type="OrthoDB" id="5798440at2759"/>
<name>A0A1S0TMH4_LOALO</name>
<dbReference type="GeneID" id="9949814"/>
<accession>A0A1S0TMH4</accession>
<dbReference type="CTD" id="9949814"/>